<accession>S7W536</accession>
<dbReference type="Proteomes" id="UP000014978">
    <property type="component" value="Unassembled WGS sequence"/>
</dbReference>
<feature type="transmembrane region" description="Helical" evidence="1">
    <location>
        <begin position="6"/>
        <end position="32"/>
    </location>
</feature>
<sequence length="167" mass="18742">MSNYKIIIYGNSISAYVAGIYTITANMPTLIIQPRNKNINLKNTDKIIGTNPDNEKDYDVIKFTKQQCIDFKIDMIECDEEIKLNINDKVTVKVEDKEYEVDCLISEYVLNGNNIINGCNISNKDGKLVDKKIFYCGEGKGVMYEGIVMAGSGCMAALEAKDFLHSE</sequence>
<keyword evidence="3" id="KW-1185">Reference proteome</keyword>
<evidence type="ECO:0000313" key="3">
    <source>
        <dbReference type="Proteomes" id="UP000014978"/>
    </source>
</evidence>
<dbReference type="InterPro" id="IPR036188">
    <property type="entry name" value="FAD/NAD-bd_sf"/>
</dbReference>
<dbReference type="PRINTS" id="PR00469">
    <property type="entry name" value="PNDRDTASEII"/>
</dbReference>
<comment type="caution">
    <text evidence="2">The sequence shown here is derived from an EMBL/GenBank/DDBJ whole genome shotgun (WGS) entry which is preliminary data.</text>
</comment>
<name>S7W536_SPRLO</name>
<keyword evidence="1" id="KW-0472">Membrane</keyword>
<reference evidence="3" key="1">
    <citation type="journal article" date="2013" name="PLoS Genet.">
        <title>The genome of Spraguea lophii and the basis of host-microsporidian interactions.</title>
        <authorList>
            <person name="Campbell S.E."/>
            <person name="Williams T.A."/>
            <person name="Yousuf A."/>
            <person name="Soanes D.M."/>
            <person name="Paszkiewicz K.H."/>
            <person name="Williams B.A.P."/>
        </authorList>
    </citation>
    <scope>NUCLEOTIDE SEQUENCE [LARGE SCALE GENOMIC DNA]</scope>
    <source>
        <strain evidence="3">42_110</strain>
    </source>
</reference>
<evidence type="ECO:0000313" key="2">
    <source>
        <dbReference type="EMBL" id="EPR77866.1"/>
    </source>
</evidence>
<dbReference type="InParanoid" id="S7W536"/>
<proteinExistence type="predicted"/>
<protein>
    <submittedName>
        <fullName evidence="2">Thioredoxin reductase</fullName>
    </submittedName>
</protein>
<dbReference type="VEuPathDB" id="MicrosporidiaDB:SLOPH_2520"/>
<evidence type="ECO:0000256" key="1">
    <source>
        <dbReference type="SAM" id="Phobius"/>
    </source>
</evidence>
<keyword evidence="1" id="KW-0812">Transmembrane</keyword>
<dbReference type="OrthoDB" id="2188817at2759"/>
<keyword evidence="1" id="KW-1133">Transmembrane helix</keyword>
<dbReference type="Gene3D" id="3.50.50.60">
    <property type="entry name" value="FAD/NAD(P)-binding domain"/>
    <property type="match status" value="1"/>
</dbReference>
<gene>
    <name evidence="2" type="ORF">SLOPH_2520</name>
</gene>
<dbReference type="SUPFAM" id="SSF51905">
    <property type="entry name" value="FAD/NAD(P)-binding domain"/>
    <property type="match status" value="1"/>
</dbReference>
<dbReference type="HOGENOM" id="CLU_1687098_0_0_1"/>
<organism evidence="2 3">
    <name type="scientific">Spraguea lophii (strain 42_110)</name>
    <name type="common">Microsporidian parasite</name>
    <dbReference type="NCBI Taxonomy" id="1358809"/>
    <lineage>
        <taxon>Eukaryota</taxon>
        <taxon>Fungi</taxon>
        <taxon>Fungi incertae sedis</taxon>
        <taxon>Microsporidia</taxon>
        <taxon>Spragueidae</taxon>
        <taxon>Spraguea</taxon>
    </lineage>
</organism>
<dbReference type="AlphaFoldDB" id="S7W536"/>
<dbReference type="EMBL" id="ATCN01001191">
    <property type="protein sequence ID" value="EPR77866.1"/>
    <property type="molecule type" value="Genomic_DNA"/>
</dbReference>